<dbReference type="AlphaFoldDB" id="A0A0F9HME7"/>
<sequence length="133" mass="14720">MSGRSSFLSVPTDTSKQVAKRIRRKDAIERAEMFTARHLPKYLKRLEELAHGIEVEEARADGETVVYAVGPDRQALQYLIERGMGKVPQRVELTGDEGGPMEILPWAAAGALTEVEDIEVLEGEVLNAKDEEG</sequence>
<comment type="caution">
    <text evidence="1">The sequence shown here is derived from an EMBL/GenBank/DDBJ whole genome shotgun (WGS) entry which is preliminary data.</text>
</comment>
<organism evidence="1">
    <name type="scientific">marine sediment metagenome</name>
    <dbReference type="NCBI Taxonomy" id="412755"/>
    <lineage>
        <taxon>unclassified sequences</taxon>
        <taxon>metagenomes</taxon>
        <taxon>ecological metagenomes</taxon>
    </lineage>
</organism>
<name>A0A0F9HME7_9ZZZZ</name>
<proteinExistence type="predicted"/>
<dbReference type="EMBL" id="LAZR01016470">
    <property type="protein sequence ID" value="KKM04357.1"/>
    <property type="molecule type" value="Genomic_DNA"/>
</dbReference>
<reference evidence="1" key="1">
    <citation type="journal article" date="2015" name="Nature">
        <title>Complex archaea that bridge the gap between prokaryotes and eukaryotes.</title>
        <authorList>
            <person name="Spang A."/>
            <person name="Saw J.H."/>
            <person name="Jorgensen S.L."/>
            <person name="Zaremba-Niedzwiedzka K."/>
            <person name="Martijn J."/>
            <person name="Lind A.E."/>
            <person name="van Eijk R."/>
            <person name="Schleper C."/>
            <person name="Guy L."/>
            <person name="Ettema T.J."/>
        </authorList>
    </citation>
    <scope>NUCLEOTIDE SEQUENCE</scope>
</reference>
<gene>
    <name evidence="1" type="ORF">LCGC14_1765040</name>
</gene>
<protein>
    <submittedName>
        <fullName evidence="1">Uncharacterized protein</fullName>
    </submittedName>
</protein>
<evidence type="ECO:0000313" key="1">
    <source>
        <dbReference type="EMBL" id="KKM04357.1"/>
    </source>
</evidence>
<accession>A0A0F9HME7</accession>